<accession>A0ABN7V1K5</accession>
<reference evidence="1 2" key="1">
    <citation type="submission" date="2021-06" db="EMBL/GenBank/DDBJ databases">
        <authorList>
            <person name="Kallberg Y."/>
            <person name="Tangrot J."/>
            <person name="Rosling A."/>
        </authorList>
    </citation>
    <scope>NUCLEOTIDE SEQUENCE [LARGE SCALE GENOMIC DNA]</scope>
    <source>
        <strain evidence="1 2">120-4 pot B 10/14</strain>
    </source>
</reference>
<evidence type="ECO:0000313" key="1">
    <source>
        <dbReference type="EMBL" id="CAG8705699.1"/>
    </source>
</evidence>
<feature type="non-terminal residue" evidence="1">
    <location>
        <position position="362"/>
    </location>
</feature>
<protein>
    <submittedName>
        <fullName evidence="1">11657_t:CDS:1</fullName>
    </submittedName>
</protein>
<keyword evidence="2" id="KW-1185">Reference proteome</keyword>
<evidence type="ECO:0000313" key="2">
    <source>
        <dbReference type="Proteomes" id="UP000789901"/>
    </source>
</evidence>
<comment type="caution">
    <text evidence="1">The sequence shown here is derived from an EMBL/GenBank/DDBJ whole genome shotgun (WGS) entry which is preliminary data.</text>
</comment>
<name>A0ABN7V1K5_GIGMA</name>
<sequence length="362" mass="41748">MSLQNTPVILSKASKRNLRKKDLRATKKAKNEWPDSSIINEHKTQSETRLSTKTQTQEYIRSYWESEDFVASNLKSMNDSQSTFLINPKITFFEKFMERRRQRQVVKTLLSRGLLPSDAVKQNTFSLKHNALSNIDLENIWNELYNPSIDPEKSLPPQTTQVKRAHQQHVKAGKVSLEQTTISEALCQNLKDKQMIASILTDKMTEDDVNIKGYRHIFDPQCFKNALGETMVDLYTFQSSESLNMSRPEHNINERIAKTGGHNILDRVIDAEKPYDCISIILEGETPIQWAIRYCLHASHVQGMNFDRYNYKRGKPYEGGTAICFSCMKLMHVNVNLGPNTNPFDLMKDHYDHECSKPRTEA</sequence>
<organism evidence="1 2">
    <name type="scientific">Gigaspora margarita</name>
    <dbReference type="NCBI Taxonomy" id="4874"/>
    <lineage>
        <taxon>Eukaryota</taxon>
        <taxon>Fungi</taxon>
        <taxon>Fungi incertae sedis</taxon>
        <taxon>Mucoromycota</taxon>
        <taxon>Glomeromycotina</taxon>
        <taxon>Glomeromycetes</taxon>
        <taxon>Diversisporales</taxon>
        <taxon>Gigasporaceae</taxon>
        <taxon>Gigaspora</taxon>
    </lineage>
</organism>
<proteinExistence type="predicted"/>
<gene>
    <name evidence="1" type="ORF">GMARGA_LOCUS12425</name>
</gene>
<dbReference type="Proteomes" id="UP000789901">
    <property type="component" value="Unassembled WGS sequence"/>
</dbReference>
<dbReference type="EMBL" id="CAJVQB010007576">
    <property type="protein sequence ID" value="CAG8705699.1"/>
    <property type="molecule type" value="Genomic_DNA"/>
</dbReference>